<dbReference type="OrthoDB" id="9861671at2"/>
<evidence type="ECO:0000256" key="1">
    <source>
        <dbReference type="SAM" id="SignalP"/>
    </source>
</evidence>
<evidence type="ECO:0000313" key="2">
    <source>
        <dbReference type="EMBL" id="MBB4026215.1"/>
    </source>
</evidence>
<dbReference type="AlphaFoldDB" id="A0A7W6HWE3"/>
<protein>
    <recommendedName>
        <fullName evidence="4">DUF4251 domain-containing protein</fullName>
    </recommendedName>
</protein>
<proteinExistence type="predicted"/>
<accession>A0A7W6HWE3</accession>
<dbReference type="Proteomes" id="UP000546007">
    <property type="component" value="Unassembled WGS sequence"/>
</dbReference>
<organism evidence="2 3">
    <name type="scientific">Butyricimonas faecihominis</name>
    <dbReference type="NCBI Taxonomy" id="1472416"/>
    <lineage>
        <taxon>Bacteria</taxon>
        <taxon>Pseudomonadati</taxon>
        <taxon>Bacteroidota</taxon>
        <taxon>Bacteroidia</taxon>
        <taxon>Bacteroidales</taxon>
        <taxon>Odoribacteraceae</taxon>
        <taxon>Butyricimonas</taxon>
    </lineage>
</organism>
<dbReference type="PROSITE" id="PS51257">
    <property type="entry name" value="PROKAR_LIPOPROTEIN"/>
    <property type="match status" value="1"/>
</dbReference>
<feature type="chain" id="PRO_5031330869" description="DUF4251 domain-containing protein" evidence="1">
    <location>
        <begin position="23"/>
        <end position="206"/>
    </location>
</feature>
<reference evidence="2 3" key="1">
    <citation type="submission" date="2020-08" db="EMBL/GenBank/DDBJ databases">
        <title>Genomic Encyclopedia of Type Strains, Phase IV (KMG-IV): sequencing the most valuable type-strain genomes for metagenomic binning, comparative biology and taxonomic classification.</title>
        <authorList>
            <person name="Goeker M."/>
        </authorList>
    </citation>
    <scope>NUCLEOTIDE SEQUENCE [LARGE SCALE GENOMIC DNA]</scope>
    <source>
        <strain evidence="2 3">DSM 105721</strain>
    </source>
</reference>
<keyword evidence="3" id="KW-1185">Reference proteome</keyword>
<evidence type="ECO:0008006" key="4">
    <source>
        <dbReference type="Google" id="ProtNLM"/>
    </source>
</evidence>
<keyword evidence="1" id="KW-0732">Signal</keyword>
<evidence type="ECO:0000313" key="3">
    <source>
        <dbReference type="Proteomes" id="UP000546007"/>
    </source>
</evidence>
<dbReference type="EMBL" id="JACIES010000004">
    <property type="protein sequence ID" value="MBB4026215.1"/>
    <property type="molecule type" value="Genomic_DNA"/>
</dbReference>
<sequence length="206" mass="23950">MKIVLQKWLCVMLLVASMSACALQQRKPIMKERPGVVRQMVENRDFKVDFSATPGGGGWSFLGAEIPFYMQISGDILHSFMSYDIWTRPGLEYVYARPYKHGEPFPSKYIISDYEVTIGTKDSIIIRFTFRMSLNMNGDDIIVPRTSWYSEFEDRVDYEVEQVPVCCKMVVVRNGDVVVYFAREKDRKTFVVYRGHFVFNRTKEAS</sequence>
<gene>
    <name evidence="2" type="ORF">GGR14_002005</name>
</gene>
<dbReference type="GeneID" id="93102380"/>
<name>A0A7W6HWE3_9BACT</name>
<feature type="signal peptide" evidence="1">
    <location>
        <begin position="1"/>
        <end position="22"/>
    </location>
</feature>
<dbReference type="RefSeq" id="WP_124317298.1">
    <property type="nucleotide sequence ID" value="NZ_AP028155.1"/>
</dbReference>
<comment type="caution">
    <text evidence="2">The sequence shown here is derived from an EMBL/GenBank/DDBJ whole genome shotgun (WGS) entry which is preliminary data.</text>
</comment>